<dbReference type="InterPro" id="IPR008949">
    <property type="entry name" value="Isoprenoid_synthase_dom_sf"/>
</dbReference>
<evidence type="ECO:0000256" key="1">
    <source>
        <dbReference type="ARBA" id="ARBA00022723"/>
    </source>
</evidence>
<reference evidence="3" key="1">
    <citation type="submission" date="2009-10" db="EMBL/GenBank/DDBJ databases">
        <title>Diversity of trophic interactions inside an arsenic-rich microbial ecosystem.</title>
        <authorList>
            <person name="Bertin P.N."/>
            <person name="Heinrich-Salmeron A."/>
            <person name="Pelletier E."/>
            <person name="Goulhen-Chollet F."/>
            <person name="Arsene-Ploetze F."/>
            <person name="Gallien S."/>
            <person name="Calteau A."/>
            <person name="Vallenet D."/>
            <person name="Casiot C."/>
            <person name="Chane-Woon-Ming B."/>
            <person name="Giloteaux L."/>
            <person name="Barakat M."/>
            <person name="Bonnefoy V."/>
            <person name="Bruneel O."/>
            <person name="Chandler M."/>
            <person name="Cleiss J."/>
            <person name="Duran R."/>
            <person name="Elbaz-Poulichet F."/>
            <person name="Fonknechten N."/>
            <person name="Lauga B."/>
            <person name="Mornico D."/>
            <person name="Ortet P."/>
            <person name="Schaeffer C."/>
            <person name="Siguier P."/>
            <person name="Alexander Thil Smith A."/>
            <person name="Van Dorsselaer A."/>
            <person name="Weissenbach J."/>
            <person name="Medigue C."/>
            <person name="Le Paslier D."/>
        </authorList>
    </citation>
    <scope>NUCLEOTIDE SEQUENCE</scope>
</reference>
<dbReference type="SFLD" id="SFLDS00005">
    <property type="entry name" value="Isoprenoid_Synthase_Type_I"/>
    <property type="match status" value="1"/>
</dbReference>
<dbReference type="EC" id="2.5.1.10" evidence="3"/>
<sequence length="326" mass="35760">MSVPMLDGVLASFERRLLERTEEHRSGDLLREAIAYHFGFGEFGPTRVGKRLRPQLLFRTAFQLGAPVEATLDAAVAVEILHNYSLVHDDIEDRDELRHGRPTLWARYGIAQAINAGDAMCAISFLALTQSGAHLGAQGALSAVRRLHEAHRAMCDGQARDIAFESRDAVAFEEYLEMIAGKTAALFGAACELGAICAAADATTAERARGFGREYGMAFQIRDDLLGVWGDEVETGKRVAGDLARRKWSFPIVWALAQPDSAARRTVAATYASGRSLDLHEVEAVRRALDELAARPACERAIAQRLESLQRFGDGDLYRFAADSLR</sequence>
<gene>
    <name evidence="3" type="ORF">CARN1_0968</name>
</gene>
<dbReference type="GO" id="GO:0004337">
    <property type="term" value="F:(2E,6E)-farnesyl diphosphate synthase activity"/>
    <property type="evidence" value="ECO:0007669"/>
    <property type="project" value="UniProtKB-EC"/>
</dbReference>
<dbReference type="AlphaFoldDB" id="E6PJ46"/>
<keyword evidence="3" id="KW-0808">Transferase</keyword>
<keyword evidence="2" id="KW-0460">Magnesium</keyword>
<name>E6PJ46_9ZZZZ</name>
<evidence type="ECO:0000256" key="2">
    <source>
        <dbReference type="ARBA" id="ARBA00022842"/>
    </source>
</evidence>
<dbReference type="GO" id="GO:0046872">
    <property type="term" value="F:metal ion binding"/>
    <property type="evidence" value="ECO:0007669"/>
    <property type="project" value="UniProtKB-KW"/>
</dbReference>
<evidence type="ECO:0000313" key="3">
    <source>
        <dbReference type="EMBL" id="CBH76488.1"/>
    </source>
</evidence>
<dbReference type="Gene3D" id="1.10.600.10">
    <property type="entry name" value="Farnesyl Diphosphate Synthase"/>
    <property type="match status" value="1"/>
</dbReference>
<accession>E6PJ46</accession>
<dbReference type="InterPro" id="IPR000092">
    <property type="entry name" value="Polyprenyl_synt"/>
</dbReference>
<dbReference type="PROSITE" id="PS00444">
    <property type="entry name" value="POLYPRENYL_SYNTHASE_2"/>
    <property type="match status" value="1"/>
</dbReference>
<dbReference type="SUPFAM" id="SSF48576">
    <property type="entry name" value="Terpenoid synthases"/>
    <property type="match status" value="1"/>
</dbReference>
<dbReference type="GO" id="GO:0008299">
    <property type="term" value="P:isoprenoid biosynthetic process"/>
    <property type="evidence" value="ECO:0007669"/>
    <property type="project" value="InterPro"/>
</dbReference>
<dbReference type="SFLD" id="SFLDG01017">
    <property type="entry name" value="Polyprenyl_Transferase_Like"/>
    <property type="match status" value="1"/>
</dbReference>
<dbReference type="CDD" id="cd00685">
    <property type="entry name" value="Trans_IPPS_HT"/>
    <property type="match status" value="1"/>
</dbReference>
<dbReference type="Pfam" id="PF00348">
    <property type="entry name" value="polyprenyl_synt"/>
    <property type="match status" value="1"/>
</dbReference>
<dbReference type="PANTHER" id="PTHR12001">
    <property type="entry name" value="GERANYLGERANYL PYROPHOSPHATE SYNTHASE"/>
    <property type="match status" value="1"/>
</dbReference>
<keyword evidence="1" id="KW-0479">Metal-binding</keyword>
<dbReference type="PANTHER" id="PTHR12001:SF86">
    <property type="entry name" value="GERANYLGERANYL DIPHOSPHATE SYNTHASE"/>
    <property type="match status" value="1"/>
</dbReference>
<dbReference type="EMBL" id="CABL01000019">
    <property type="protein sequence ID" value="CBH76488.1"/>
    <property type="molecule type" value="Genomic_DNA"/>
</dbReference>
<dbReference type="InterPro" id="IPR033749">
    <property type="entry name" value="Polyprenyl_synt_CS"/>
</dbReference>
<proteinExistence type="predicted"/>
<organism evidence="3">
    <name type="scientific">mine drainage metagenome</name>
    <dbReference type="NCBI Taxonomy" id="410659"/>
    <lineage>
        <taxon>unclassified sequences</taxon>
        <taxon>metagenomes</taxon>
        <taxon>ecological metagenomes</taxon>
    </lineage>
</organism>
<protein>
    <submittedName>
        <fullName evidence="3">Putative Geranyltranstransferase</fullName>
        <ecNumber evidence="3">2.5.1.10</ecNumber>
    </submittedName>
</protein>
<comment type="caution">
    <text evidence="3">The sequence shown here is derived from an EMBL/GenBank/DDBJ whole genome shotgun (WGS) entry which is preliminary data.</text>
</comment>